<comment type="subcellular location">
    <subcellularLocation>
        <location evidence="2">Cytoplasm</location>
    </subcellularLocation>
</comment>
<dbReference type="GO" id="GO:0006281">
    <property type="term" value="P:DNA repair"/>
    <property type="evidence" value="ECO:0007669"/>
    <property type="project" value="UniProtKB-KW"/>
</dbReference>
<evidence type="ECO:0000256" key="8">
    <source>
        <dbReference type="ARBA" id="ARBA00022801"/>
    </source>
</evidence>
<proteinExistence type="inferred from homology"/>
<protein>
    <recommendedName>
        <fullName evidence="13">Holliday junction resolvase RecU</fullName>
    </recommendedName>
</protein>
<keyword evidence="5" id="KW-0479">Metal-binding</keyword>
<dbReference type="SUPFAM" id="SSF52980">
    <property type="entry name" value="Restriction endonuclease-like"/>
    <property type="match status" value="1"/>
</dbReference>
<dbReference type="Proteomes" id="UP001222958">
    <property type="component" value="Unassembled WGS sequence"/>
</dbReference>
<dbReference type="GO" id="GO:0005737">
    <property type="term" value="C:cytoplasm"/>
    <property type="evidence" value="ECO:0007669"/>
    <property type="project" value="UniProtKB-SubCell"/>
</dbReference>
<keyword evidence="10" id="KW-0233">DNA recombination</keyword>
<dbReference type="AlphaFoldDB" id="A0AAP4EEQ0"/>
<keyword evidence="8" id="KW-0378">Hydrolase</keyword>
<name>A0AAP4EEQ0_CLOPF</name>
<reference evidence="14" key="1">
    <citation type="submission" date="2023-04" db="EMBL/GenBank/DDBJ databases">
        <title>Epidemiological investigation of Clostridium perfringens isolated from cattle.</title>
        <authorList>
            <person name="Tian R."/>
        </authorList>
    </citation>
    <scope>NUCLEOTIDE SEQUENCE</scope>
    <source>
        <strain evidence="14">ZWCP172</strain>
    </source>
</reference>
<evidence type="ECO:0000256" key="4">
    <source>
        <dbReference type="ARBA" id="ARBA00022722"/>
    </source>
</evidence>
<evidence type="ECO:0000256" key="13">
    <source>
        <dbReference type="ARBA" id="ARBA00029523"/>
    </source>
</evidence>
<keyword evidence="6" id="KW-0255">Endonuclease</keyword>
<sequence>MLNEGKKFEQDIQKSVKNDDETYIYRFRDSSGAWGNGDKTRFTPSNIADYLLVKRDKVLFLELKSVKEKRLPLGNIRINQLNVLAEIKHKNIKSYFLINFRKEEKTYAVTPQQIIGFLEDQERKSIPLSYFEDNGILIKQVKKKVRWRYDLEPIY</sequence>
<dbReference type="GO" id="GO:0016787">
    <property type="term" value="F:hydrolase activity"/>
    <property type="evidence" value="ECO:0007669"/>
    <property type="project" value="UniProtKB-KW"/>
</dbReference>
<evidence type="ECO:0000256" key="12">
    <source>
        <dbReference type="ARBA" id="ARBA00023447"/>
    </source>
</evidence>
<keyword evidence="9" id="KW-0460">Magnesium</keyword>
<dbReference type="EMBL" id="JARVUX010000012">
    <property type="protein sequence ID" value="MDH2337322.1"/>
    <property type="molecule type" value="Genomic_DNA"/>
</dbReference>
<evidence type="ECO:0000256" key="5">
    <source>
        <dbReference type="ARBA" id="ARBA00022723"/>
    </source>
</evidence>
<keyword evidence="7" id="KW-0227">DNA damage</keyword>
<evidence type="ECO:0000256" key="3">
    <source>
        <dbReference type="ARBA" id="ARBA00022490"/>
    </source>
</evidence>
<evidence type="ECO:0000256" key="1">
    <source>
        <dbReference type="ARBA" id="ARBA00001946"/>
    </source>
</evidence>
<dbReference type="Pfam" id="PF03838">
    <property type="entry name" value="RecU"/>
    <property type="match status" value="1"/>
</dbReference>
<dbReference type="GO" id="GO:0046872">
    <property type="term" value="F:metal ion binding"/>
    <property type="evidence" value="ECO:0007669"/>
    <property type="project" value="UniProtKB-KW"/>
</dbReference>
<organism evidence="14 15">
    <name type="scientific">Clostridium perfringens</name>
    <dbReference type="NCBI Taxonomy" id="1502"/>
    <lineage>
        <taxon>Bacteria</taxon>
        <taxon>Bacillati</taxon>
        <taxon>Bacillota</taxon>
        <taxon>Clostridia</taxon>
        <taxon>Eubacteriales</taxon>
        <taxon>Clostridiaceae</taxon>
        <taxon>Clostridium</taxon>
    </lineage>
</organism>
<comment type="cofactor">
    <cofactor evidence="1">
        <name>Mg(2+)</name>
        <dbReference type="ChEBI" id="CHEBI:18420"/>
    </cofactor>
</comment>
<evidence type="ECO:0000256" key="10">
    <source>
        <dbReference type="ARBA" id="ARBA00023172"/>
    </source>
</evidence>
<evidence type="ECO:0000256" key="7">
    <source>
        <dbReference type="ARBA" id="ARBA00022763"/>
    </source>
</evidence>
<dbReference type="GO" id="GO:0004519">
    <property type="term" value="F:endonuclease activity"/>
    <property type="evidence" value="ECO:0007669"/>
    <property type="project" value="UniProtKB-KW"/>
</dbReference>
<keyword evidence="3" id="KW-0963">Cytoplasm</keyword>
<accession>A0AAP4EEQ0</accession>
<dbReference type="InterPro" id="IPR004612">
    <property type="entry name" value="Resolv_RecU"/>
</dbReference>
<gene>
    <name evidence="14" type="ORF">QDQ28_14175</name>
</gene>
<evidence type="ECO:0000313" key="15">
    <source>
        <dbReference type="Proteomes" id="UP001222958"/>
    </source>
</evidence>
<dbReference type="GO" id="GO:0006310">
    <property type="term" value="P:DNA recombination"/>
    <property type="evidence" value="ECO:0007669"/>
    <property type="project" value="UniProtKB-KW"/>
</dbReference>
<dbReference type="InterPro" id="IPR011856">
    <property type="entry name" value="tRNA_endonuc-like_dom_sf"/>
</dbReference>
<dbReference type="RefSeq" id="WP_279858286.1">
    <property type="nucleotide sequence ID" value="NZ_JARVUX010000012.1"/>
</dbReference>
<comment type="similarity">
    <text evidence="12">Belongs to the RecU family.</text>
</comment>
<evidence type="ECO:0000256" key="6">
    <source>
        <dbReference type="ARBA" id="ARBA00022759"/>
    </source>
</evidence>
<keyword evidence="4" id="KW-0540">Nuclease</keyword>
<dbReference type="Gene3D" id="3.40.1350.10">
    <property type="match status" value="1"/>
</dbReference>
<keyword evidence="11" id="KW-0234">DNA repair</keyword>
<evidence type="ECO:0000313" key="14">
    <source>
        <dbReference type="EMBL" id="MDH2337322.1"/>
    </source>
</evidence>
<evidence type="ECO:0000256" key="9">
    <source>
        <dbReference type="ARBA" id="ARBA00022842"/>
    </source>
</evidence>
<evidence type="ECO:0000256" key="2">
    <source>
        <dbReference type="ARBA" id="ARBA00004496"/>
    </source>
</evidence>
<dbReference type="GO" id="GO:0003676">
    <property type="term" value="F:nucleic acid binding"/>
    <property type="evidence" value="ECO:0007669"/>
    <property type="project" value="InterPro"/>
</dbReference>
<comment type="caution">
    <text evidence="14">The sequence shown here is derived from an EMBL/GenBank/DDBJ whole genome shotgun (WGS) entry which is preliminary data.</text>
</comment>
<evidence type="ECO:0000256" key="11">
    <source>
        <dbReference type="ARBA" id="ARBA00023204"/>
    </source>
</evidence>
<dbReference type="InterPro" id="IPR011335">
    <property type="entry name" value="Restrct_endonuc-II-like"/>
</dbReference>